<organism evidence="1 2">
    <name type="scientific">Lipomyces orientalis</name>
    <dbReference type="NCBI Taxonomy" id="1233043"/>
    <lineage>
        <taxon>Eukaryota</taxon>
        <taxon>Fungi</taxon>
        <taxon>Dikarya</taxon>
        <taxon>Ascomycota</taxon>
        <taxon>Saccharomycotina</taxon>
        <taxon>Lipomycetes</taxon>
        <taxon>Lipomycetales</taxon>
        <taxon>Lipomycetaceae</taxon>
        <taxon>Lipomyces</taxon>
    </lineage>
</organism>
<gene>
    <name evidence="1" type="ORF">V1517DRAFT_318704</name>
</gene>
<evidence type="ECO:0000313" key="2">
    <source>
        <dbReference type="Proteomes" id="UP001489719"/>
    </source>
</evidence>
<protein>
    <submittedName>
        <fullName evidence="1">TAP42-like protein</fullName>
    </submittedName>
</protein>
<name>A0ACC3TV80_9ASCO</name>
<comment type="caution">
    <text evidence="1">The sequence shown here is derived from an EMBL/GenBank/DDBJ whole genome shotgun (WGS) entry which is preliminary data.</text>
</comment>
<accession>A0ACC3TV80</accession>
<keyword evidence="2" id="KW-1185">Reference proteome</keyword>
<reference evidence="2" key="1">
    <citation type="journal article" date="2024" name="Front. Bioeng. Biotechnol.">
        <title>Genome-scale model development and genomic sequencing of the oleaginous clade Lipomyces.</title>
        <authorList>
            <person name="Czajka J.J."/>
            <person name="Han Y."/>
            <person name="Kim J."/>
            <person name="Mondo S.J."/>
            <person name="Hofstad B.A."/>
            <person name="Robles A."/>
            <person name="Haridas S."/>
            <person name="Riley R."/>
            <person name="LaButti K."/>
            <person name="Pangilinan J."/>
            <person name="Andreopoulos W."/>
            <person name="Lipzen A."/>
            <person name="Yan J."/>
            <person name="Wang M."/>
            <person name="Ng V."/>
            <person name="Grigoriev I.V."/>
            <person name="Spatafora J.W."/>
            <person name="Magnuson J.K."/>
            <person name="Baker S.E."/>
            <person name="Pomraning K.R."/>
        </authorList>
    </citation>
    <scope>NUCLEOTIDE SEQUENCE [LARGE SCALE GENOMIC DNA]</scope>
    <source>
        <strain evidence="2">CBS 10300</strain>
    </source>
</reference>
<evidence type="ECO:0000313" key="1">
    <source>
        <dbReference type="EMBL" id="KAK9324083.1"/>
    </source>
</evidence>
<dbReference type="Proteomes" id="UP001489719">
    <property type="component" value="Unassembled WGS sequence"/>
</dbReference>
<proteinExistence type="predicted"/>
<dbReference type="EMBL" id="MU970054">
    <property type="protein sequence ID" value="KAK9324083.1"/>
    <property type="molecule type" value="Genomic_DNA"/>
</dbReference>
<sequence>MASSNDRTLKQEFSYALSLYAKLFSSVVDTTVVIKTPSSSSTAQDPAAYDSSSSEAYQTTLKLTISSFESTKLKSEHLSLFSVNESVEDIATNDMPYLAIDYYLATLTDKIYTASLAARKPLALKSKGLYRSFLTVCDSYDLLDKPAARLLRAILDAPVDTPIFAAADARRFTDPGAQRVAKIAKFKREKEIEKKVKDLRARNLDRGNGHDDDADDEVARELYLKQIELFVERAFDALQALDSELEILAFAADRPVPPERQEPPVDESRTGKDDYSERVDAPLRGTQPMLSAEGKVNRPFTIVSSRDQIKKNVFKPDYVLPTMTIDEYLEEERRRGNIIEGGGPDSEKKVDKDEDNEEENDQETYRLRQWDEFVEANPRGSGNTLNRG</sequence>